<comment type="caution">
    <text evidence="1">The sequence shown here is derived from an EMBL/GenBank/DDBJ whole genome shotgun (WGS) entry which is preliminary data.</text>
</comment>
<sequence length="108" mass="12816">MAADEVYRRDPAEQIRRYTILGYASKNVTEHLEYAPEKFPKAIELLKSRVESDEHYLLRHLPVIISQMKKYNKKISSLEKIKMFSPMYRKSSTELDERLTIQLNDLLI</sequence>
<gene>
    <name evidence="1" type="ORF">ACFSJH_08605</name>
</gene>
<proteinExistence type="predicted"/>
<organism evidence="1 2">
    <name type="scientific">Paenibacillus yanchengensis</name>
    <dbReference type="NCBI Taxonomy" id="2035833"/>
    <lineage>
        <taxon>Bacteria</taxon>
        <taxon>Bacillati</taxon>
        <taxon>Bacillota</taxon>
        <taxon>Bacilli</taxon>
        <taxon>Bacillales</taxon>
        <taxon>Paenibacillaceae</taxon>
        <taxon>Paenibacillus</taxon>
    </lineage>
</organism>
<dbReference type="EMBL" id="JBHUHO010000024">
    <property type="protein sequence ID" value="MFD2115788.1"/>
    <property type="molecule type" value="Genomic_DNA"/>
</dbReference>
<keyword evidence="2" id="KW-1185">Reference proteome</keyword>
<dbReference type="Proteomes" id="UP001597362">
    <property type="component" value="Unassembled WGS sequence"/>
</dbReference>
<reference evidence="2" key="1">
    <citation type="journal article" date="2019" name="Int. J. Syst. Evol. Microbiol.">
        <title>The Global Catalogue of Microorganisms (GCM) 10K type strain sequencing project: providing services to taxonomists for standard genome sequencing and annotation.</title>
        <authorList>
            <consortium name="The Broad Institute Genomics Platform"/>
            <consortium name="The Broad Institute Genome Sequencing Center for Infectious Disease"/>
            <person name="Wu L."/>
            <person name="Ma J."/>
        </authorList>
    </citation>
    <scope>NUCLEOTIDE SEQUENCE [LARGE SCALE GENOMIC DNA]</scope>
    <source>
        <strain evidence="2">GH52</strain>
    </source>
</reference>
<protein>
    <submittedName>
        <fullName evidence="1">Uncharacterized protein</fullName>
    </submittedName>
</protein>
<accession>A0ABW4YJB2</accession>
<dbReference type="RefSeq" id="WP_377771291.1">
    <property type="nucleotide sequence ID" value="NZ_JBHUHO010000024.1"/>
</dbReference>
<name>A0ABW4YJB2_9BACL</name>
<evidence type="ECO:0000313" key="1">
    <source>
        <dbReference type="EMBL" id="MFD2115788.1"/>
    </source>
</evidence>
<evidence type="ECO:0000313" key="2">
    <source>
        <dbReference type="Proteomes" id="UP001597362"/>
    </source>
</evidence>